<dbReference type="GO" id="GO:0005737">
    <property type="term" value="C:cytoplasm"/>
    <property type="evidence" value="ECO:0007669"/>
    <property type="project" value="TreeGrafter"/>
</dbReference>
<dbReference type="Gene3D" id="3.30.360.10">
    <property type="entry name" value="Dihydrodipicolinate Reductase, domain 2"/>
    <property type="match status" value="1"/>
</dbReference>
<accession>A0A6A4IJF3</accession>
<dbReference type="PANTHER" id="PTHR42840:SF5">
    <property type="entry name" value="NAD(P)-BINDING ROSSMANN-FOLD SUPERFAMILY PROTEIN"/>
    <property type="match status" value="1"/>
</dbReference>
<evidence type="ECO:0000313" key="6">
    <source>
        <dbReference type="Proteomes" id="UP000799118"/>
    </source>
</evidence>
<sequence>MANLKGIAILAYLPALAILGSTAPPLKAVYSRSQKSSSAIAKDAAKLLGLPSAPDAYFDGNDDNLDSLLQRSDISAVIIALPITLQPEFVLKCLSAGKHVLSEKPVAPDVARGLSLLSSADPLCQTKGLVWRVAENFEAEPAYRAAGEAIRSGKIGKVQFFKATVVNYVDKTSEWYKTPWRTVPDYQGGFLLDGGVHTIAALRTMLTEPFTQLSGFASLNKDYLLPHDTIHCIVRAGSHYHGVVEMTFASPTKSIPAAENIVITGSDGWVACNMSSEGFTVVIKSRVKEDGKPEEEQEYKETEETMTFPSKGVEVELAAFFAEIQKDGTGEQSLDIGNPRNALKDVGFIQAALNSEGNLTDLVLHFVPPE</sequence>
<dbReference type="Pfam" id="PF01408">
    <property type="entry name" value="GFO_IDH_MocA"/>
    <property type="match status" value="1"/>
</dbReference>
<dbReference type="GO" id="GO:0016491">
    <property type="term" value="F:oxidoreductase activity"/>
    <property type="evidence" value="ECO:0007669"/>
    <property type="project" value="TreeGrafter"/>
</dbReference>
<dbReference type="GO" id="GO:0000166">
    <property type="term" value="F:nucleotide binding"/>
    <property type="evidence" value="ECO:0007669"/>
    <property type="project" value="InterPro"/>
</dbReference>
<dbReference type="OrthoDB" id="64915at2759"/>
<reference evidence="5" key="1">
    <citation type="journal article" date="2019" name="Environ. Microbiol.">
        <title>Fungal ecological strategies reflected in gene transcription - a case study of two litter decomposers.</title>
        <authorList>
            <person name="Barbi F."/>
            <person name="Kohler A."/>
            <person name="Barry K."/>
            <person name="Baskaran P."/>
            <person name="Daum C."/>
            <person name="Fauchery L."/>
            <person name="Ihrmark K."/>
            <person name="Kuo A."/>
            <person name="LaButti K."/>
            <person name="Lipzen A."/>
            <person name="Morin E."/>
            <person name="Grigoriev I.V."/>
            <person name="Henrissat B."/>
            <person name="Lindahl B."/>
            <person name="Martin F."/>
        </authorList>
    </citation>
    <scope>NUCLEOTIDE SEQUENCE</scope>
    <source>
        <strain evidence="5">JB14</strain>
    </source>
</reference>
<organism evidence="5 6">
    <name type="scientific">Gymnopus androsaceus JB14</name>
    <dbReference type="NCBI Taxonomy" id="1447944"/>
    <lineage>
        <taxon>Eukaryota</taxon>
        <taxon>Fungi</taxon>
        <taxon>Dikarya</taxon>
        <taxon>Basidiomycota</taxon>
        <taxon>Agaricomycotina</taxon>
        <taxon>Agaricomycetes</taxon>
        <taxon>Agaricomycetidae</taxon>
        <taxon>Agaricales</taxon>
        <taxon>Marasmiineae</taxon>
        <taxon>Omphalotaceae</taxon>
        <taxon>Gymnopus</taxon>
    </lineage>
</organism>
<protein>
    <submittedName>
        <fullName evidence="5">NAD(P)-binding protein</fullName>
    </submittedName>
</protein>
<dbReference type="AlphaFoldDB" id="A0A6A4IJF3"/>
<dbReference type="PANTHER" id="PTHR42840">
    <property type="entry name" value="NAD(P)-BINDING ROSSMANN-FOLD SUPERFAMILY PROTEIN-RELATED"/>
    <property type="match status" value="1"/>
</dbReference>
<evidence type="ECO:0000313" key="5">
    <source>
        <dbReference type="EMBL" id="KAE9410070.1"/>
    </source>
</evidence>
<dbReference type="InterPro" id="IPR000683">
    <property type="entry name" value="Gfo/Idh/MocA-like_OxRdtase_N"/>
</dbReference>
<evidence type="ECO:0000259" key="3">
    <source>
        <dbReference type="Pfam" id="PF01408"/>
    </source>
</evidence>
<feature type="domain" description="GFO/IDH/MocA-like oxidoreductase" evidence="4">
    <location>
        <begin position="143"/>
        <end position="270"/>
    </location>
</feature>
<dbReference type="EMBL" id="ML769386">
    <property type="protein sequence ID" value="KAE9410070.1"/>
    <property type="molecule type" value="Genomic_DNA"/>
</dbReference>
<keyword evidence="2" id="KW-0732">Signal</keyword>
<feature type="signal peptide" evidence="2">
    <location>
        <begin position="1"/>
        <end position="28"/>
    </location>
</feature>
<comment type="similarity">
    <text evidence="1">Belongs to the Gfo/Idh/MocA family.</text>
</comment>
<proteinExistence type="inferred from homology"/>
<dbReference type="GO" id="GO:0006740">
    <property type="term" value="P:NADPH regeneration"/>
    <property type="evidence" value="ECO:0007669"/>
    <property type="project" value="TreeGrafter"/>
</dbReference>
<feature type="domain" description="Gfo/Idh/MocA-like oxidoreductase N-terminal" evidence="3">
    <location>
        <begin position="26"/>
        <end position="119"/>
    </location>
</feature>
<dbReference type="InterPro" id="IPR036291">
    <property type="entry name" value="NAD(P)-bd_dom_sf"/>
</dbReference>
<dbReference type="InterPro" id="IPR055170">
    <property type="entry name" value="GFO_IDH_MocA-like_dom"/>
</dbReference>
<dbReference type="Gene3D" id="3.40.50.720">
    <property type="entry name" value="NAD(P)-binding Rossmann-like Domain"/>
    <property type="match status" value="1"/>
</dbReference>
<evidence type="ECO:0000256" key="2">
    <source>
        <dbReference type="SAM" id="SignalP"/>
    </source>
</evidence>
<name>A0A6A4IJF3_9AGAR</name>
<feature type="chain" id="PRO_5025375554" evidence="2">
    <location>
        <begin position="29"/>
        <end position="370"/>
    </location>
</feature>
<evidence type="ECO:0000256" key="1">
    <source>
        <dbReference type="ARBA" id="ARBA00010928"/>
    </source>
</evidence>
<gene>
    <name evidence="5" type="ORF">BT96DRAFT_962086</name>
</gene>
<dbReference type="SUPFAM" id="SSF55347">
    <property type="entry name" value="Glyceraldehyde-3-phosphate dehydrogenase-like, C-terminal domain"/>
    <property type="match status" value="1"/>
</dbReference>
<evidence type="ECO:0000259" key="4">
    <source>
        <dbReference type="Pfam" id="PF22725"/>
    </source>
</evidence>
<keyword evidence="6" id="KW-1185">Reference proteome</keyword>
<dbReference type="Pfam" id="PF22725">
    <property type="entry name" value="GFO_IDH_MocA_C3"/>
    <property type="match status" value="1"/>
</dbReference>
<dbReference type="Proteomes" id="UP000799118">
    <property type="component" value="Unassembled WGS sequence"/>
</dbReference>
<dbReference type="SUPFAM" id="SSF51735">
    <property type="entry name" value="NAD(P)-binding Rossmann-fold domains"/>
    <property type="match status" value="1"/>
</dbReference>